<evidence type="ECO:0000256" key="2">
    <source>
        <dbReference type="ARBA" id="ARBA00022475"/>
    </source>
</evidence>
<accession>A0A078MLN2</accession>
<dbReference type="GO" id="GO:0005886">
    <property type="term" value="C:plasma membrane"/>
    <property type="evidence" value="ECO:0007669"/>
    <property type="project" value="UniProtKB-SubCell"/>
</dbReference>
<gene>
    <name evidence="8" type="ORF">BN1051_00487</name>
</gene>
<evidence type="ECO:0000256" key="6">
    <source>
        <dbReference type="SAM" id="Phobius"/>
    </source>
</evidence>
<evidence type="ECO:0000313" key="8">
    <source>
        <dbReference type="EMBL" id="CEA07174.1"/>
    </source>
</evidence>
<reference evidence="8" key="1">
    <citation type="submission" date="2014-07" db="EMBL/GenBank/DDBJ databases">
        <authorList>
            <person name="Urmite Genomes Urmite Genomes"/>
        </authorList>
    </citation>
    <scope>NUCLEOTIDE SEQUENCE</scope>
    <source>
        <strain evidence="8">11W110_air</strain>
    </source>
</reference>
<keyword evidence="5 6" id="KW-0472">Membrane</keyword>
<dbReference type="InterPro" id="IPR027379">
    <property type="entry name" value="CLS_N"/>
</dbReference>
<evidence type="ECO:0000256" key="5">
    <source>
        <dbReference type="ARBA" id="ARBA00023136"/>
    </source>
</evidence>
<keyword evidence="3 6" id="KW-0812">Transmembrane</keyword>
<dbReference type="PATRIC" id="fig|1461584.3.peg.479"/>
<protein>
    <recommendedName>
        <fullName evidence="7">Cardiolipin synthase N-terminal domain-containing protein</fullName>
    </recommendedName>
</protein>
<comment type="subcellular location">
    <subcellularLocation>
        <location evidence="1">Cell membrane</location>
        <topology evidence="1">Multi-pass membrane protein</topology>
    </subcellularLocation>
</comment>
<feature type="transmembrane region" description="Helical" evidence="6">
    <location>
        <begin position="48"/>
        <end position="67"/>
    </location>
</feature>
<organism evidence="8">
    <name type="scientific">Arthrobacter saudimassiliensis</name>
    <dbReference type="NCBI Taxonomy" id="1461584"/>
    <lineage>
        <taxon>Bacteria</taxon>
        <taxon>Bacillati</taxon>
        <taxon>Actinomycetota</taxon>
        <taxon>Actinomycetes</taxon>
        <taxon>Micrococcales</taxon>
        <taxon>Micrococcaceae</taxon>
        <taxon>Arthrobacter</taxon>
    </lineage>
</organism>
<evidence type="ECO:0000256" key="3">
    <source>
        <dbReference type="ARBA" id="ARBA00022692"/>
    </source>
</evidence>
<dbReference type="Pfam" id="PF13396">
    <property type="entry name" value="PLDc_N"/>
    <property type="match status" value="1"/>
</dbReference>
<keyword evidence="2" id="KW-1003">Cell membrane</keyword>
<sequence>MPKRRLSDLTPGQKKSLGVAGVVQVGLAVAALVDIWRRPAARVRGNRIAWSMACGINFLGPAAWFLFGRRR</sequence>
<evidence type="ECO:0000259" key="7">
    <source>
        <dbReference type="Pfam" id="PF13396"/>
    </source>
</evidence>
<feature type="domain" description="Cardiolipin synthase N-terminal" evidence="7">
    <location>
        <begin position="27"/>
        <end position="69"/>
    </location>
</feature>
<evidence type="ECO:0000256" key="4">
    <source>
        <dbReference type="ARBA" id="ARBA00022989"/>
    </source>
</evidence>
<keyword evidence="4 6" id="KW-1133">Transmembrane helix</keyword>
<evidence type="ECO:0000256" key="1">
    <source>
        <dbReference type="ARBA" id="ARBA00004651"/>
    </source>
</evidence>
<dbReference type="EMBL" id="LN483070">
    <property type="protein sequence ID" value="CEA07174.1"/>
    <property type="molecule type" value="Genomic_DNA"/>
</dbReference>
<feature type="transmembrane region" description="Helical" evidence="6">
    <location>
        <begin position="16"/>
        <end position="36"/>
    </location>
</feature>
<proteinExistence type="predicted"/>
<name>A0A078MLN2_9MICC</name>
<dbReference type="AlphaFoldDB" id="A0A078MLN2"/>